<sequence>MTTSTPGPLLRPLLAACFSASVHGGSVIRDVVQQHVALDMVNKQEGAYDPQTVADRRSQQRIIHALREAFPQLTIVGEEGELAPPAPEDVVQCDLKALDDVAFDGGDEAENQVLNWDDLVLWVDPLDGTKRFAAKLYDEVSVLIGITYKMRPIAGVVHLPFHGKHGVTYWGGPSVGVFRSEHEETEAQTTHAKFPRQSPMFPKRPMICTVSSTNCDLVNSAVRLLSPSTVLTGGATGTMVLGVITGQSDAFFRFKAATRKWDICAVEPLIEGLGGKITDTQGNVYVYDHIGNAPDFDNERGLLACVEPEAHQTVLNVMAKVSLTSALDGGEMTPQWFQDCVFTKRQVSAVDVVPGSIHRGKHSSVAKLEVHFADADSKTTLFLKKSARNELPARSAAHWKRDLASYRTEATFYAHFAPSLHSRGVSLVRPFAVFQSDAVGHCTANLVGDTERSATCSDSENFLMLLECLGSEPSFVNYEAADCLKLEDTQQALKYLANLHASTWGQEDLIENAGSELWSAACWWAFPKRGEKELANASFIWPQMLHNWEKVFEDESCLPSIAELESLGERMIKHAAYISNCLSVDDKNAFKTLVHGDFKSANLFFETQSRKVVAFDWQWSGVGLGAMDVANLLNTSVSIELLATDEKELELLQFYYDCLNARLQSLGATSDLQRSYPFEAFERHYMFASLEYARLLISNFWKGMTPQSCVAKARNANCGLGYRSIPHVVRMVRKLHEGLTRVNEERVLS</sequence>
<dbReference type="InterPro" id="IPR011009">
    <property type="entry name" value="Kinase-like_dom_sf"/>
</dbReference>
<dbReference type="AlphaFoldDB" id="A0AAD9LC03"/>
<gene>
    <name evidence="13" type="ORF">P3T76_013787</name>
</gene>
<organism evidence="13 14">
    <name type="scientific">Phytophthora citrophthora</name>
    <dbReference type="NCBI Taxonomy" id="4793"/>
    <lineage>
        <taxon>Eukaryota</taxon>
        <taxon>Sar</taxon>
        <taxon>Stramenopiles</taxon>
        <taxon>Oomycota</taxon>
        <taxon>Peronosporomycetes</taxon>
        <taxon>Peronosporales</taxon>
        <taxon>Peronosporaceae</taxon>
        <taxon>Phytophthora</taxon>
    </lineage>
</organism>
<dbReference type="GO" id="GO:0046854">
    <property type="term" value="P:phosphatidylinositol phosphate biosynthetic process"/>
    <property type="evidence" value="ECO:0007669"/>
    <property type="project" value="InterPro"/>
</dbReference>
<dbReference type="EC" id="3.1.3.7" evidence="3"/>
<dbReference type="InterPro" id="IPR004119">
    <property type="entry name" value="EcKL"/>
</dbReference>
<dbReference type="Proteomes" id="UP001259832">
    <property type="component" value="Unassembled WGS sequence"/>
</dbReference>
<dbReference type="PANTHER" id="PTHR43028">
    <property type="entry name" value="3'(2'),5'-BISPHOSPHATE NUCLEOTIDASE 1"/>
    <property type="match status" value="1"/>
</dbReference>
<dbReference type="Gene3D" id="3.30.540.10">
    <property type="entry name" value="Fructose-1,6-Bisphosphatase, subunit A, domain 1"/>
    <property type="match status" value="1"/>
</dbReference>
<dbReference type="SUPFAM" id="SSF56112">
    <property type="entry name" value="Protein kinase-like (PK-like)"/>
    <property type="match status" value="1"/>
</dbReference>
<dbReference type="FunFam" id="3.30.540.10:FF:000012">
    <property type="entry name" value="Blast:Putative inositol monophosphatase 3"/>
    <property type="match status" value="1"/>
</dbReference>
<dbReference type="PROSITE" id="PS00630">
    <property type="entry name" value="IMP_2"/>
    <property type="match status" value="1"/>
</dbReference>
<dbReference type="EMBL" id="JASMQC010000037">
    <property type="protein sequence ID" value="KAK1930830.1"/>
    <property type="molecule type" value="Genomic_DNA"/>
</dbReference>
<feature type="binding site" evidence="10">
    <location>
        <position position="124"/>
    </location>
    <ligand>
        <name>Mg(2+)</name>
        <dbReference type="ChEBI" id="CHEBI:18420"/>
        <label>1</label>
        <note>catalytic</note>
    </ligand>
</feature>
<dbReference type="GO" id="GO:0005737">
    <property type="term" value="C:cytoplasm"/>
    <property type="evidence" value="ECO:0007669"/>
    <property type="project" value="UniProtKB-ARBA"/>
</dbReference>
<dbReference type="Pfam" id="PF02958">
    <property type="entry name" value="EcKL"/>
    <property type="match status" value="1"/>
</dbReference>
<evidence type="ECO:0000256" key="10">
    <source>
        <dbReference type="PIRSR" id="PIRSR600760-2"/>
    </source>
</evidence>
<comment type="similarity">
    <text evidence="2">Belongs to the inositol monophosphatase superfamily.</text>
</comment>
<comment type="cofactor">
    <cofactor evidence="1 10">
        <name>Mg(2+)</name>
        <dbReference type="ChEBI" id="CHEBI:18420"/>
    </cofactor>
</comment>
<evidence type="ECO:0000256" key="7">
    <source>
        <dbReference type="ARBA" id="ARBA00040342"/>
    </source>
</evidence>
<protein>
    <recommendedName>
        <fullName evidence="7">3'(2'),5'-bisphosphate nucleotidase 1</fullName>
        <ecNumber evidence="3">3.1.3.7</ecNumber>
    </recommendedName>
    <alternativeName>
        <fullName evidence="8">Bisphosphate 3'-nucleotidase 1</fullName>
    </alternativeName>
    <alternativeName>
        <fullName evidence="9">Inositol-polyphosphate 1-phosphatase</fullName>
    </alternativeName>
</protein>
<evidence type="ECO:0000256" key="3">
    <source>
        <dbReference type="ARBA" id="ARBA00012633"/>
    </source>
</evidence>
<evidence type="ECO:0000256" key="11">
    <source>
        <dbReference type="SAM" id="SignalP"/>
    </source>
</evidence>
<feature type="binding site" evidence="10">
    <location>
        <position position="262"/>
    </location>
    <ligand>
        <name>Mg(2+)</name>
        <dbReference type="ChEBI" id="CHEBI:18420"/>
        <label>1</label>
        <note>catalytic</note>
    </ligand>
</feature>
<keyword evidence="6 10" id="KW-0460">Magnesium</keyword>
<keyword evidence="4 10" id="KW-0479">Metal-binding</keyword>
<dbReference type="Pfam" id="PF00459">
    <property type="entry name" value="Inositol_P"/>
    <property type="match status" value="1"/>
</dbReference>
<feature type="binding site" evidence="10">
    <location>
        <position position="78"/>
    </location>
    <ligand>
        <name>Mg(2+)</name>
        <dbReference type="ChEBI" id="CHEBI:18420"/>
        <label>1</label>
        <note>catalytic</note>
    </ligand>
</feature>
<name>A0AAD9LC03_9STRA</name>
<comment type="caution">
    <text evidence="13">The sequence shown here is derived from an EMBL/GenBank/DDBJ whole genome shotgun (WGS) entry which is preliminary data.</text>
</comment>
<feature type="domain" description="CHK kinase-like" evidence="12">
    <location>
        <begin position="464"/>
        <end position="665"/>
    </location>
</feature>
<evidence type="ECO:0000256" key="6">
    <source>
        <dbReference type="ARBA" id="ARBA00022842"/>
    </source>
</evidence>
<proteinExistence type="inferred from homology"/>
<keyword evidence="5" id="KW-0378">Hydrolase</keyword>
<evidence type="ECO:0000259" key="12">
    <source>
        <dbReference type="SMART" id="SM00587"/>
    </source>
</evidence>
<feature type="binding site" evidence="10">
    <location>
        <position position="127"/>
    </location>
    <ligand>
        <name>Mg(2+)</name>
        <dbReference type="ChEBI" id="CHEBI:18420"/>
        <label>1</label>
        <note>catalytic</note>
    </ligand>
</feature>
<evidence type="ECO:0000256" key="9">
    <source>
        <dbReference type="ARBA" id="ARBA00044554"/>
    </source>
</evidence>
<dbReference type="Gene3D" id="3.90.1200.10">
    <property type="match status" value="1"/>
</dbReference>
<feature type="binding site" evidence="10">
    <location>
        <position position="126"/>
    </location>
    <ligand>
        <name>Mg(2+)</name>
        <dbReference type="ChEBI" id="CHEBI:18420"/>
        <label>1</label>
        <note>catalytic</note>
    </ligand>
</feature>
<keyword evidence="14" id="KW-1185">Reference proteome</keyword>
<evidence type="ECO:0000313" key="13">
    <source>
        <dbReference type="EMBL" id="KAK1930830.1"/>
    </source>
</evidence>
<reference evidence="13" key="1">
    <citation type="submission" date="2023-08" db="EMBL/GenBank/DDBJ databases">
        <title>Reference Genome Resource for the Citrus Pathogen Phytophthora citrophthora.</title>
        <authorList>
            <person name="Moller H."/>
            <person name="Coetzee B."/>
            <person name="Rose L.J."/>
            <person name="Van Niekerk J.M."/>
        </authorList>
    </citation>
    <scope>NUCLEOTIDE SEQUENCE</scope>
    <source>
        <strain evidence="13">STE-U-9442</strain>
    </source>
</reference>
<accession>A0AAD9LC03</accession>
<dbReference type="InterPro" id="IPR000760">
    <property type="entry name" value="Inositol_monophosphatase-like"/>
</dbReference>
<dbReference type="Gene3D" id="3.40.190.80">
    <property type="match status" value="1"/>
</dbReference>
<evidence type="ECO:0000256" key="1">
    <source>
        <dbReference type="ARBA" id="ARBA00001946"/>
    </source>
</evidence>
<dbReference type="GO" id="GO:0008441">
    <property type="term" value="F:3'(2'),5'-bisphosphate nucleotidase activity"/>
    <property type="evidence" value="ECO:0007669"/>
    <property type="project" value="UniProtKB-EC"/>
</dbReference>
<feature type="chain" id="PRO_5042076255" description="3'(2'),5'-bisphosphate nucleotidase 1" evidence="11">
    <location>
        <begin position="25"/>
        <end position="749"/>
    </location>
</feature>
<keyword evidence="11" id="KW-0732">Signal</keyword>
<evidence type="ECO:0000256" key="8">
    <source>
        <dbReference type="ARBA" id="ARBA00041815"/>
    </source>
</evidence>
<evidence type="ECO:0000313" key="14">
    <source>
        <dbReference type="Proteomes" id="UP001259832"/>
    </source>
</evidence>
<dbReference type="PANTHER" id="PTHR43028:SF5">
    <property type="entry name" value="3'(2'),5'-BISPHOSPHATE NUCLEOTIDASE 1"/>
    <property type="match status" value="1"/>
</dbReference>
<dbReference type="SMART" id="SM00587">
    <property type="entry name" value="CHK"/>
    <property type="match status" value="1"/>
</dbReference>
<dbReference type="InterPro" id="IPR020550">
    <property type="entry name" value="Inositol_monophosphatase_CS"/>
</dbReference>
<dbReference type="SUPFAM" id="SSF56655">
    <property type="entry name" value="Carbohydrate phosphatase"/>
    <property type="match status" value="1"/>
</dbReference>
<evidence type="ECO:0000256" key="2">
    <source>
        <dbReference type="ARBA" id="ARBA00009759"/>
    </source>
</evidence>
<dbReference type="GO" id="GO:0046872">
    <property type="term" value="F:metal ion binding"/>
    <property type="evidence" value="ECO:0007669"/>
    <property type="project" value="UniProtKB-KW"/>
</dbReference>
<dbReference type="InterPro" id="IPR050725">
    <property type="entry name" value="CysQ/Inositol_MonoPase"/>
</dbReference>
<evidence type="ECO:0000256" key="5">
    <source>
        <dbReference type="ARBA" id="ARBA00022801"/>
    </source>
</evidence>
<dbReference type="InterPro" id="IPR015897">
    <property type="entry name" value="CHK_kinase-like"/>
</dbReference>
<feature type="signal peptide" evidence="11">
    <location>
        <begin position="1"/>
        <end position="24"/>
    </location>
</feature>
<evidence type="ECO:0000256" key="4">
    <source>
        <dbReference type="ARBA" id="ARBA00022723"/>
    </source>
</evidence>